<dbReference type="OrthoDB" id="955428at2"/>
<protein>
    <submittedName>
        <fullName evidence="2">Uncharacterized protein</fullName>
    </submittedName>
</protein>
<gene>
    <name evidence="2" type="ORF">EOJ36_04970</name>
</gene>
<reference evidence="2 3" key="1">
    <citation type="submission" date="2019-01" db="EMBL/GenBank/DDBJ databases">
        <authorList>
            <person name="Chen W.-M."/>
        </authorList>
    </citation>
    <scope>NUCLEOTIDE SEQUENCE [LARGE SCALE GENOMIC DNA]</scope>
    <source>
        <strain evidence="2 3">FSY-15</strain>
    </source>
</reference>
<organism evidence="2 3">
    <name type="scientific">Sandaracinomonas limnophila</name>
    <dbReference type="NCBI Taxonomy" id="1862386"/>
    <lineage>
        <taxon>Bacteria</taxon>
        <taxon>Pseudomonadati</taxon>
        <taxon>Bacteroidota</taxon>
        <taxon>Cytophagia</taxon>
        <taxon>Cytophagales</taxon>
        <taxon>Flectobacillaceae</taxon>
        <taxon>Sandaracinomonas</taxon>
    </lineage>
</organism>
<keyword evidence="1" id="KW-0812">Transmembrane</keyword>
<keyword evidence="3" id="KW-1185">Reference proteome</keyword>
<comment type="caution">
    <text evidence="2">The sequence shown here is derived from an EMBL/GenBank/DDBJ whole genome shotgun (WGS) entry which is preliminary data.</text>
</comment>
<accession>A0A437PU30</accession>
<evidence type="ECO:0000256" key="1">
    <source>
        <dbReference type="SAM" id="Phobius"/>
    </source>
</evidence>
<dbReference type="Proteomes" id="UP000282832">
    <property type="component" value="Unassembled WGS sequence"/>
</dbReference>
<name>A0A437PU30_9BACT</name>
<feature type="transmembrane region" description="Helical" evidence="1">
    <location>
        <begin position="30"/>
        <end position="47"/>
    </location>
</feature>
<keyword evidence="1" id="KW-1133">Transmembrane helix</keyword>
<sequence>MGKYSFFSKSSVTIKSMTLSRLVNYFLKNPVNILYTGLLVVVLLLTYENSFSKKKQLTSHFSGKIEFGQTNAHQLITSQASAEFSMEGGQRVLTLKITEPKNFESVFIKLFDVNGTGTYFIPGDGKNSNIGNLIKNLNNYNDKNNFYVASLPNADGVFNGVGRINITNISDEFVEGDLILVTNNPQGVQAVLESAKFSISIN</sequence>
<evidence type="ECO:0000313" key="3">
    <source>
        <dbReference type="Proteomes" id="UP000282832"/>
    </source>
</evidence>
<dbReference type="AlphaFoldDB" id="A0A437PU30"/>
<dbReference type="EMBL" id="SACY01000002">
    <property type="protein sequence ID" value="RVU25772.1"/>
    <property type="molecule type" value="Genomic_DNA"/>
</dbReference>
<keyword evidence="1" id="KW-0472">Membrane</keyword>
<proteinExistence type="predicted"/>
<evidence type="ECO:0000313" key="2">
    <source>
        <dbReference type="EMBL" id="RVU25772.1"/>
    </source>
</evidence>